<dbReference type="NCBIfam" id="TIGR00229">
    <property type="entry name" value="sensory_box"/>
    <property type="match status" value="3"/>
</dbReference>
<dbReference type="CDD" id="cd00130">
    <property type="entry name" value="PAS"/>
    <property type="match status" value="2"/>
</dbReference>
<dbReference type="Gene3D" id="2.10.70.100">
    <property type="match status" value="1"/>
</dbReference>
<dbReference type="InterPro" id="IPR013767">
    <property type="entry name" value="PAS_fold"/>
</dbReference>
<protein>
    <recommendedName>
        <fullName evidence="2">histidine kinase</fullName>
        <ecNumber evidence="2">2.7.13.3</ecNumber>
    </recommendedName>
</protein>
<evidence type="ECO:0000256" key="2">
    <source>
        <dbReference type="ARBA" id="ARBA00012438"/>
    </source>
</evidence>
<name>A0A6M6BEG3_9BACT</name>
<dbReference type="PANTHER" id="PTHR43304:SF1">
    <property type="entry name" value="PAC DOMAIN-CONTAINING PROTEIN"/>
    <property type="match status" value="1"/>
</dbReference>
<keyword evidence="3" id="KW-0597">Phosphoprotein</keyword>
<dbReference type="InterPro" id="IPR013656">
    <property type="entry name" value="PAS_4"/>
</dbReference>
<evidence type="ECO:0000259" key="6">
    <source>
        <dbReference type="PROSITE" id="PS50109"/>
    </source>
</evidence>
<dbReference type="InterPro" id="IPR013655">
    <property type="entry name" value="PAS_fold_3"/>
</dbReference>
<dbReference type="SUPFAM" id="SSF55874">
    <property type="entry name" value="ATPase domain of HSP90 chaperone/DNA topoisomerase II/histidine kinase"/>
    <property type="match status" value="1"/>
</dbReference>
<keyword evidence="5" id="KW-0418">Kinase</keyword>
<comment type="catalytic activity">
    <reaction evidence="1">
        <text>ATP + protein L-histidine = ADP + protein N-phospho-L-histidine.</text>
        <dbReference type="EC" id="2.7.13.3"/>
    </reaction>
</comment>
<dbReference type="CDD" id="cd00082">
    <property type="entry name" value="HisKA"/>
    <property type="match status" value="1"/>
</dbReference>
<evidence type="ECO:0000256" key="4">
    <source>
        <dbReference type="ARBA" id="ARBA00022679"/>
    </source>
</evidence>
<evidence type="ECO:0000259" key="8">
    <source>
        <dbReference type="PROSITE" id="PS50113"/>
    </source>
</evidence>
<dbReference type="InterPro" id="IPR035965">
    <property type="entry name" value="PAS-like_dom_sf"/>
</dbReference>
<dbReference type="InterPro" id="IPR003661">
    <property type="entry name" value="HisK_dim/P_dom"/>
</dbReference>
<dbReference type="Gene3D" id="3.30.565.10">
    <property type="entry name" value="Histidine kinase-like ATPase, C-terminal domain"/>
    <property type="match status" value="1"/>
</dbReference>
<evidence type="ECO:0000256" key="5">
    <source>
        <dbReference type="ARBA" id="ARBA00022777"/>
    </source>
</evidence>
<dbReference type="InterPro" id="IPR036890">
    <property type="entry name" value="HATPase_C_sf"/>
</dbReference>
<dbReference type="PRINTS" id="PR00344">
    <property type="entry name" value="BCTRLSENSOR"/>
</dbReference>
<evidence type="ECO:0000259" key="7">
    <source>
        <dbReference type="PROSITE" id="PS50112"/>
    </source>
</evidence>
<dbReference type="Pfam" id="PF02518">
    <property type="entry name" value="HATPase_c"/>
    <property type="match status" value="1"/>
</dbReference>
<keyword evidence="10" id="KW-1185">Reference proteome</keyword>
<dbReference type="InterPro" id="IPR005467">
    <property type="entry name" value="His_kinase_dom"/>
</dbReference>
<dbReference type="SMART" id="SM00387">
    <property type="entry name" value="HATPase_c"/>
    <property type="match status" value="1"/>
</dbReference>
<dbReference type="PANTHER" id="PTHR43304">
    <property type="entry name" value="PHYTOCHROME-LIKE PROTEIN CPH1"/>
    <property type="match status" value="1"/>
</dbReference>
<evidence type="ECO:0000313" key="9">
    <source>
        <dbReference type="EMBL" id="QJX45565.1"/>
    </source>
</evidence>
<evidence type="ECO:0000256" key="3">
    <source>
        <dbReference type="ARBA" id="ARBA00022553"/>
    </source>
</evidence>
<dbReference type="GO" id="GO:0006355">
    <property type="term" value="P:regulation of DNA-templated transcription"/>
    <property type="evidence" value="ECO:0007669"/>
    <property type="project" value="InterPro"/>
</dbReference>
<dbReference type="InterPro" id="IPR000700">
    <property type="entry name" value="PAS-assoc_C"/>
</dbReference>
<feature type="domain" description="PAC" evidence="8">
    <location>
        <begin position="332"/>
        <end position="384"/>
    </location>
</feature>
<dbReference type="SUPFAM" id="SSF55785">
    <property type="entry name" value="PYP-like sensor domain (PAS domain)"/>
    <property type="match status" value="3"/>
</dbReference>
<feature type="domain" description="Histidine kinase" evidence="6">
    <location>
        <begin position="402"/>
        <end position="615"/>
    </location>
</feature>
<feature type="domain" description="PAS" evidence="7">
    <location>
        <begin position="18"/>
        <end position="73"/>
    </location>
</feature>
<dbReference type="InterPro" id="IPR003594">
    <property type="entry name" value="HATPase_dom"/>
</dbReference>
<dbReference type="Pfam" id="PF08447">
    <property type="entry name" value="PAS_3"/>
    <property type="match status" value="1"/>
</dbReference>
<feature type="domain" description="PAS" evidence="7">
    <location>
        <begin position="255"/>
        <end position="327"/>
    </location>
</feature>
<dbReference type="KEGG" id="hts:HMJ29_00855"/>
<dbReference type="CDD" id="cd00075">
    <property type="entry name" value="HATPase"/>
    <property type="match status" value="1"/>
</dbReference>
<dbReference type="InterPro" id="IPR000014">
    <property type="entry name" value="PAS"/>
</dbReference>
<accession>A0A6M6BEG3</accession>
<proteinExistence type="predicted"/>
<sequence length="615" mass="68679">MRDVLPLRSYRGHQAEEVFFLNPEGEFTFLSETLAELLGHSRQGLHGKPLADWLAPEEHDTPALVLRHARQGEVLTSEVKARCQGGEAQLLLLTTMPVLHHGTLTGIVGIAKPFAEAASHGELTGAQQQLAVIFRTVADVVFVLQAEPEEQYRFTFVNRAFEATTGLPAQQVVGQSVQAIIPEPSLSLVKQHYRQAIETRQRVTWIEVTDYPTGQKVGEVSVTPVYDELTQCWQLVGNVHDLTPQKRVEEELRVSNERFAYALKATTDALYDWNLNTDTVVWGEGFDKLFGYMSAGSPPTFEQWVERLHPEDAALTLEGLRRATSPGDESTWQQEYRFQRANGTWANVFDRGCIIRNEQGQTVRMIGAMQDITTRKEAELRQQQMTQELFLQNTNLQQFTYIVSHNLRAPLANARGFVNLLPRLDKATATYDTALQHLQTSLEQLDAVITDVTTILSIRDKAEVERPKQVPLAAVCQQVLAALNQALQECGGTVELLIADELQVTGHRAYYYSIFFNLLANAIKYRSDKRPLQVTIVATPSEGSGVRVTVTDNGMGFDTEKAGDEVFKLYRRFHSSPMGRGVGLFLVKSQAEAMGGQVTVTSKIEEGTCFTLVLN</sequence>
<evidence type="ECO:0000256" key="1">
    <source>
        <dbReference type="ARBA" id="ARBA00000085"/>
    </source>
</evidence>
<dbReference type="Proteomes" id="UP000501623">
    <property type="component" value="Chromosome"/>
</dbReference>
<dbReference type="EC" id="2.7.13.3" evidence="2"/>
<dbReference type="AlphaFoldDB" id="A0A6M6BEG3"/>
<dbReference type="PROSITE" id="PS50112">
    <property type="entry name" value="PAS"/>
    <property type="match status" value="3"/>
</dbReference>
<dbReference type="PROSITE" id="PS50109">
    <property type="entry name" value="HIS_KIN"/>
    <property type="match status" value="1"/>
</dbReference>
<dbReference type="Pfam" id="PF08448">
    <property type="entry name" value="PAS_4"/>
    <property type="match status" value="1"/>
</dbReference>
<dbReference type="Gene3D" id="1.10.287.130">
    <property type="match status" value="1"/>
</dbReference>
<dbReference type="Pfam" id="PF00989">
    <property type="entry name" value="PAS"/>
    <property type="match status" value="1"/>
</dbReference>
<reference evidence="9 10" key="1">
    <citation type="submission" date="2020-05" db="EMBL/GenBank/DDBJ databases">
        <title>Complete genome sequence of Hymenobacter sp. TS19 in Coasted Sand Dune.</title>
        <authorList>
            <person name="Lee J.-H."/>
            <person name="Jung J.-H."/>
            <person name="Jeong S."/>
            <person name="Zhao L."/>
            <person name="Kim M.-K."/>
            <person name="Seo H.-S."/>
            <person name="Lim S."/>
        </authorList>
    </citation>
    <scope>NUCLEOTIDE SEQUENCE [LARGE SCALE GENOMIC DNA]</scope>
    <source>
        <strain evidence="9 10">TS19</strain>
    </source>
</reference>
<evidence type="ECO:0000313" key="10">
    <source>
        <dbReference type="Proteomes" id="UP000501623"/>
    </source>
</evidence>
<dbReference type="InterPro" id="IPR004358">
    <property type="entry name" value="Sig_transdc_His_kin-like_C"/>
</dbReference>
<dbReference type="InterPro" id="IPR052162">
    <property type="entry name" value="Sensor_kinase/Photoreceptor"/>
</dbReference>
<dbReference type="PROSITE" id="PS50113">
    <property type="entry name" value="PAC"/>
    <property type="match status" value="1"/>
</dbReference>
<dbReference type="RefSeq" id="WP_171589713.1">
    <property type="nucleotide sequence ID" value="NZ_CP053538.1"/>
</dbReference>
<feature type="domain" description="PAS" evidence="7">
    <location>
        <begin position="126"/>
        <end position="200"/>
    </location>
</feature>
<dbReference type="Gene3D" id="3.30.450.20">
    <property type="entry name" value="PAS domain"/>
    <property type="match status" value="3"/>
</dbReference>
<dbReference type="Pfam" id="PF00512">
    <property type="entry name" value="HisKA"/>
    <property type="match status" value="1"/>
</dbReference>
<keyword evidence="4" id="KW-0808">Transferase</keyword>
<dbReference type="SMART" id="SM00091">
    <property type="entry name" value="PAS"/>
    <property type="match status" value="3"/>
</dbReference>
<organism evidence="9 10">
    <name type="scientific">Hymenobacter taeanensis</name>
    <dbReference type="NCBI Taxonomy" id="2735321"/>
    <lineage>
        <taxon>Bacteria</taxon>
        <taxon>Pseudomonadati</taxon>
        <taxon>Bacteroidota</taxon>
        <taxon>Cytophagia</taxon>
        <taxon>Cytophagales</taxon>
        <taxon>Hymenobacteraceae</taxon>
        <taxon>Hymenobacter</taxon>
    </lineage>
</organism>
<dbReference type="InterPro" id="IPR001610">
    <property type="entry name" value="PAC"/>
</dbReference>
<dbReference type="GO" id="GO:0000155">
    <property type="term" value="F:phosphorelay sensor kinase activity"/>
    <property type="evidence" value="ECO:0007669"/>
    <property type="project" value="InterPro"/>
</dbReference>
<dbReference type="EMBL" id="CP053538">
    <property type="protein sequence ID" value="QJX45565.1"/>
    <property type="molecule type" value="Genomic_DNA"/>
</dbReference>
<dbReference type="SUPFAM" id="SSF47384">
    <property type="entry name" value="Homodimeric domain of signal transducing histidine kinase"/>
    <property type="match status" value="1"/>
</dbReference>
<gene>
    <name evidence="9" type="ORF">HMJ29_00855</name>
</gene>
<dbReference type="SMART" id="SM00086">
    <property type="entry name" value="PAC"/>
    <property type="match status" value="2"/>
</dbReference>
<dbReference type="InterPro" id="IPR036097">
    <property type="entry name" value="HisK_dim/P_sf"/>
</dbReference>